<dbReference type="OrthoDB" id="8250698at2759"/>
<gene>
    <name evidence="1" type="ORF">CTOB1V02_LOCUS1720</name>
</gene>
<sequence>MEAARPVPQNLEDLSQEWTAKNVLQPKIQEEFVILDYKATFATNYEDRDGYLSEMCRIEIEVELKESGKKKRFDLFAKLYPPTEGHRKMVRQTRAFEREIHAYTSLLEQIRTVQKLPTTHKLEPNWPECVYSIVDSDNNISAIIMEDLKAAGFKVMDKAEGLDFDHLVLSMKAFARSHALTFNVKIQLGIEQMMLRNQQLLDNPLQYFDNLWETGFGVAIYFLREYGRADLADKMSVFREAHGTVMSHANRLLKRPHRMRTLTEGDYWINNMLFRHEIKDGREVPVEVKLVDLQMAHYVHPCFDLVYFLFGASNSQQRNPLDKLLRTYYDTFFNILFQVGSPFSRSDYTYDEFKADFHIYRSLSLIFGPTFIIWFLADPKGMPDVSNLTSDFNVMLGEWMEQQKDIPNAKHVAEKLVDLVEEAELHGVL</sequence>
<dbReference type="PANTHER" id="PTHR11012">
    <property type="entry name" value="PROTEIN KINASE-LIKE DOMAIN-CONTAINING"/>
    <property type="match status" value="1"/>
</dbReference>
<evidence type="ECO:0000313" key="1">
    <source>
        <dbReference type="EMBL" id="CAD7223740.1"/>
    </source>
</evidence>
<dbReference type="Pfam" id="PF02958">
    <property type="entry name" value="EcKL"/>
    <property type="match status" value="1"/>
</dbReference>
<dbReference type="Gene3D" id="3.90.1200.10">
    <property type="match status" value="1"/>
</dbReference>
<name>A0A7R8W3K2_9CRUS</name>
<dbReference type="SUPFAM" id="SSF56112">
    <property type="entry name" value="Protein kinase-like (PK-like)"/>
    <property type="match status" value="1"/>
</dbReference>
<dbReference type="InterPro" id="IPR015897">
    <property type="entry name" value="CHK_kinase-like"/>
</dbReference>
<accession>A0A7R8W3K2</accession>
<reference evidence="1" key="1">
    <citation type="submission" date="2020-11" db="EMBL/GenBank/DDBJ databases">
        <authorList>
            <person name="Tran Van P."/>
        </authorList>
    </citation>
    <scope>NUCLEOTIDE SEQUENCE</scope>
</reference>
<dbReference type="InterPro" id="IPR011009">
    <property type="entry name" value="Kinase-like_dom_sf"/>
</dbReference>
<dbReference type="AlphaFoldDB" id="A0A7R8W3K2"/>
<proteinExistence type="predicted"/>
<protein>
    <submittedName>
        <fullName evidence="1">Uncharacterized protein</fullName>
    </submittedName>
</protein>
<organism evidence="1">
    <name type="scientific">Cyprideis torosa</name>
    <dbReference type="NCBI Taxonomy" id="163714"/>
    <lineage>
        <taxon>Eukaryota</taxon>
        <taxon>Metazoa</taxon>
        <taxon>Ecdysozoa</taxon>
        <taxon>Arthropoda</taxon>
        <taxon>Crustacea</taxon>
        <taxon>Oligostraca</taxon>
        <taxon>Ostracoda</taxon>
        <taxon>Podocopa</taxon>
        <taxon>Podocopida</taxon>
        <taxon>Cytherocopina</taxon>
        <taxon>Cytheroidea</taxon>
        <taxon>Cytherideidae</taxon>
        <taxon>Cyprideis</taxon>
    </lineage>
</organism>
<dbReference type="SMART" id="SM00587">
    <property type="entry name" value="CHK"/>
    <property type="match status" value="1"/>
</dbReference>
<dbReference type="InterPro" id="IPR004119">
    <property type="entry name" value="EcKL"/>
</dbReference>
<dbReference type="PANTHER" id="PTHR11012:SF30">
    <property type="entry name" value="PROTEIN KINASE-LIKE DOMAIN-CONTAINING"/>
    <property type="match status" value="1"/>
</dbReference>
<dbReference type="EMBL" id="OB660248">
    <property type="protein sequence ID" value="CAD7223740.1"/>
    <property type="molecule type" value="Genomic_DNA"/>
</dbReference>